<accession>A0A0H4PSE5</accession>
<dbReference type="Proteomes" id="UP000036520">
    <property type="component" value="Chromosome"/>
</dbReference>
<sequence length="215" mass="24439">MVQNEIQFQAKQTFSLSHAPLGEEKTIWIVFHGYGQLAKFFLRKFNLLFEDNTLIVAPEGLNHFYLKGFSGRVGANWMTKHEREIDITNSNAYLNGIIEELLLKYENMPQINVLGFSQGAATMSRWICQSNLKPTKVVFWGGAPAHDLETSLMLERLNSSQVILALDDNDPFLQSDIYTQVENRLSDAGFANFKELKYSGGHELEAGLLKEIFLM</sequence>
<dbReference type="InterPro" id="IPR003140">
    <property type="entry name" value="PLipase/COase/thioEstase"/>
</dbReference>
<keyword evidence="3" id="KW-1185">Reference proteome</keyword>
<evidence type="ECO:0000313" key="3">
    <source>
        <dbReference type="Proteomes" id="UP000036520"/>
    </source>
</evidence>
<dbReference type="OrthoDB" id="595091at2"/>
<name>A0A0H4PSE5_9BACT</name>
<dbReference type="AlphaFoldDB" id="A0A0H4PSE5"/>
<dbReference type="RefSeq" id="WP_048641580.1">
    <property type="nucleotide sequence ID" value="NZ_CP012040.1"/>
</dbReference>
<dbReference type="Pfam" id="PF02230">
    <property type="entry name" value="Abhydrolase_2"/>
    <property type="match status" value="1"/>
</dbReference>
<dbReference type="STRING" id="320787.CA2015_1789"/>
<dbReference type="EMBL" id="CP012040">
    <property type="protein sequence ID" value="AKP51222.1"/>
    <property type="molecule type" value="Genomic_DNA"/>
</dbReference>
<proteinExistence type="predicted"/>
<organism evidence="2 3">
    <name type="scientific">Cyclobacterium amurskyense</name>
    <dbReference type="NCBI Taxonomy" id="320787"/>
    <lineage>
        <taxon>Bacteria</taxon>
        <taxon>Pseudomonadati</taxon>
        <taxon>Bacteroidota</taxon>
        <taxon>Cytophagia</taxon>
        <taxon>Cytophagales</taxon>
        <taxon>Cyclobacteriaceae</taxon>
        <taxon>Cyclobacterium</taxon>
    </lineage>
</organism>
<dbReference type="Gene3D" id="3.40.50.1820">
    <property type="entry name" value="alpha/beta hydrolase"/>
    <property type="match status" value="1"/>
</dbReference>
<gene>
    <name evidence="2" type="ORF">CA2015_1789</name>
</gene>
<protein>
    <submittedName>
        <fullName evidence="2">Phospholipase/Carboxylesterase</fullName>
    </submittedName>
</protein>
<feature type="domain" description="Phospholipase/carboxylesterase/thioesterase" evidence="1">
    <location>
        <begin position="23"/>
        <end position="203"/>
    </location>
</feature>
<dbReference type="SUPFAM" id="SSF53474">
    <property type="entry name" value="alpha/beta-Hydrolases"/>
    <property type="match status" value="1"/>
</dbReference>
<dbReference type="InterPro" id="IPR029058">
    <property type="entry name" value="AB_hydrolase_fold"/>
</dbReference>
<dbReference type="GO" id="GO:0016787">
    <property type="term" value="F:hydrolase activity"/>
    <property type="evidence" value="ECO:0007669"/>
    <property type="project" value="InterPro"/>
</dbReference>
<dbReference type="KEGG" id="camu:CA2015_1789"/>
<evidence type="ECO:0000313" key="2">
    <source>
        <dbReference type="EMBL" id="AKP51222.1"/>
    </source>
</evidence>
<reference evidence="2 3" key="1">
    <citation type="submission" date="2015-07" db="EMBL/GenBank/DDBJ databases">
        <authorList>
            <person name="Kim K.M."/>
        </authorList>
    </citation>
    <scope>NUCLEOTIDE SEQUENCE [LARGE SCALE GENOMIC DNA]</scope>
    <source>
        <strain evidence="2 3">KCTC 12363</strain>
    </source>
</reference>
<evidence type="ECO:0000259" key="1">
    <source>
        <dbReference type="Pfam" id="PF02230"/>
    </source>
</evidence>